<gene>
    <name evidence="11" type="ORF">EVA68_06655</name>
</gene>
<keyword evidence="4" id="KW-1003">Cell membrane</keyword>
<evidence type="ECO:0000256" key="9">
    <source>
        <dbReference type="SAM" id="Phobius"/>
    </source>
</evidence>
<protein>
    <submittedName>
        <fullName evidence="11">Flagellar motor protein PomA</fullName>
    </submittedName>
</protein>
<dbReference type="InterPro" id="IPR047055">
    <property type="entry name" value="MotA-like"/>
</dbReference>
<keyword evidence="3" id="KW-0813">Transport</keyword>
<keyword evidence="7 9" id="KW-1133">Transmembrane helix</keyword>
<comment type="similarity">
    <text evidence="2">Belongs to the MotA family.</text>
</comment>
<evidence type="ECO:0000256" key="4">
    <source>
        <dbReference type="ARBA" id="ARBA00022475"/>
    </source>
</evidence>
<keyword evidence="8 9" id="KW-0472">Membrane</keyword>
<organism evidence="11 12">
    <name type="scientific">OM182 bacterium</name>
    <dbReference type="NCBI Taxonomy" id="2510334"/>
    <lineage>
        <taxon>Bacteria</taxon>
        <taxon>Pseudomonadati</taxon>
        <taxon>Pseudomonadota</taxon>
        <taxon>Gammaproteobacteria</taxon>
        <taxon>OMG group</taxon>
        <taxon>OM182 clade</taxon>
    </lineage>
</organism>
<evidence type="ECO:0000259" key="10">
    <source>
        <dbReference type="Pfam" id="PF01618"/>
    </source>
</evidence>
<dbReference type="PROSITE" id="PS01307">
    <property type="entry name" value="MOTA"/>
    <property type="match status" value="1"/>
</dbReference>
<keyword evidence="5 9" id="KW-0812">Transmembrane</keyword>
<feature type="domain" description="MotA/TolQ/ExbB proton channel" evidence="10">
    <location>
        <begin position="102"/>
        <end position="214"/>
    </location>
</feature>
<dbReference type="InterPro" id="IPR000540">
    <property type="entry name" value="Flag_MotA_CS"/>
</dbReference>
<dbReference type="InterPro" id="IPR002898">
    <property type="entry name" value="MotA_ExbB_proton_chnl"/>
</dbReference>
<dbReference type="AlphaFoldDB" id="A0A520RZK0"/>
<evidence type="ECO:0000256" key="6">
    <source>
        <dbReference type="ARBA" id="ARBA00022779"/>
    </source>
</evidence>
<dbReference type="Pfam" id="PF01618">
    <property type="entry name" value="MotA_ExbB"/>
    <property type="match status" value="1"/>
</dbReference>
<feature type="transmembrane region" description="Helical" evidence="9">
    <location>
        <begin position="29"/>
        <end position="48"/>
    </location>
</feature>
<evidence type="ECO:0000256" key="7">
    <source>
        <dbReference type="ARBA" id="ARBA00022989"/>
    </source>
</evidence>
<keyword evidence="11" id="KW-0969">Cilium</keyword>
<dbReference type="GO" id="GO:0071978">
    <property type="term" value="P:bacterial-type flagellum-dependent swarming motility"/>
    <property type="evidence" value="ECO:0007669"/>
    <property type="project" value="InterPro"/>
</dbReference>
<feature type="transmembrane region" description="Helical" evidence="9">
    <location>
        <begin position="178"/>
        <end position="200"/>
    </location>
</feature>
<proteinExistence type="inferred from homology"/>
<reference evidence="11 12" key="1">
    <citation type="submission" date="2019-02" db="EMBL/GenBank/DDBJ databases">
        <title>Prokaryotic population dynamics and viral predation in marine succession experiment using metagenomics: the confinement effect.</title>
        <authorList>
            <person name="Haro-Moreno J.M."/>
            <person name="Rodriguez-Valera F."/>
            <person name="Lopez-Perez M."/>
        </authorList>
    </citation>
    <scope>NUCLEOTIDE SEQUENCE [LARGE SCALE GENOMIC DNA]</scope>
    <source>
        <strain evidence="11">MED-G157</strain>
    </source>
</reference>
<keyword evidence="6" id="KW-0283">Flagellar rotation</keyword>
<dbReference type="PANTHER" id="PTHR30433:SF2">
    <property type="entry name" value="MOTILITY PROTEIN A"/>
    <property type="match status" value="1"/>
</dbReference>
<name>A0A520RZK0_9GAMM</name>
<dbReference type="GO" id="GO:0006935">
    <property type="term" value="P:chemotaxis"/>
    <property type="evidence" value="ECO:0007669"/>
    <property type="project" value="InterPro"/>
</dbReference>
<keyword evidence="11" id="KW-0282">Flagellum</keyword>
<comment type="caution">
    <text evidence="11">The sequence shown here is derived from an EMBL/GenBank/DDBJ whole genome shotgun (WGS) entry which is preliminary data.</text>
</comment>
<evidence type="ECO:0000256" key="3">
    <source>
        <dbReference type="ARBA" id="ARBA00022448"/>
    </source>
</evidence>
<comment type="subcellular location">
    <subcellularLocation>
        <location evidence="1">Cell membrane</location>
        <topology evidence="1">Multi-pass membrane protein</topology>
    </subcellularLocation>
</comment>
<keyword evidence="11" id="KW-0966">Cell projection</keyword>
<evidence type="ECO:0000256" key="1">
    <source>
        <dbReference type="ARBA" id="ARBA00004651"/>
    </source>
</evidence>
<dbReference type="PANTHER" id="PTHR30433">
    <property type="entry name" value="CHEMOTAXIS PROTEIN MOTA"/>
    <property type="match status" value="1"/>
</dbReference>
<evidence type="ECO:0000313" key="11">
    <source>
        <dbReference type="EMBL" id="RZO75594.1"/>
    </source>
</evidence>
<evidence type="ECO:0000313" key="12">
    <source>
        <dbReference type="Proteomes" id="UP000316199"/>
    </source>
</evidence>
<dbReference type="Proteomes" id="UP000316199">
    <property type="component" value="Unassembled WGS sequence"/>
</dbReference>
<sequence>MDIATVIGLVGTLGLIVWAMDNAAGIGAFIDPTSVVIVFGGSLAVLLMRSTLPEFINAWAKVFMKTILNSAQPSGELIQQIVEMANISRRDGVIALEGQMGEIKNLFLQKGIGMVVDGTDAETIETSLNNELELMKYRHSTASGVFVSWKDIAPAMGMIGTLVGLVGMLQNMSDPKAIGPAMAIALLTTLYGALIANVIAGPLAEKLDNYSLDEQNACNLIIEGVLEIRKGTMNPRVLEDVLKSRLSPADREKLASA</sequence>
<evidence type="ECO:0000256" key="2">
    <source>
        <dbReference type="ARBA" id="ARBA00008038"/>
    </source>
</evidence>
<dbReference type="GO" id="GO:0005886">
    <property type="term" value="C:plasma membrane"/>
    <property type="evidence" value="ECO:0007669"/>
    <property type="project" value="UniProtKB-SubCell"/>
</dbReference>
<dbReference type="EMBL" id="SHAG01000030">
    <property type="protein sequence ID" value="RZO75594.1"/>
    <property type="molecule type" value="Genomic_DNA"/>
</dbReference>
<accession>A0A520RZK0</accession>
<evidence type="ECO:0000256" key="8">
    <source>
        <dbReference type="ARBA" id="ARBA00023136"/>
    </source>
</evidence>
<evidence type="ECO:0000256" key="5">
    <source>
        <dbReference type="ARBA" id="ARBA00022692"/>
    </source>
</evidence>
<feature type="transmembrane region" description="Helical" evidence="9">
    <location>
        <begin position="152"/>
        <end position="172"/>
    </location>
</feature>